<evidence type="ECO:0000256" key="8">
    <source>
        <dbReference type="PIRSR" id="PIRSR602403-1"/>
    </source>
</evidence>
<dbReference type="InterPro" id="IPR002403">
    <property type="entry name" value="Cyt_P450_E_grp-IV"/>
</dbReference>
<keyword evidence="9" id="KW-1133">Transmembrane helix</keyword>
<evidence type="ECO:0000256" key="6">
    <source>
        <dbReference type="ARBA" id="ARBA00023004"/>
    </source>
</evidence>
<evidence type="ECO:0000256" key="4">
    <source>
        <dbReference type="ARBA" id="ARBA00022723"/>
    </source>
</evidence>
<keyword evidence="9" id="KW-0472">Membrane</keyword>
<dbReference type="InterPro" id="IPR050121">
    <property type="entry name" value="Cytochrome_P450_monoxygenase"/>
</dbReference>
<dbReference type="PRINTS" id="PR00385">
    <property type="entry name" value="P450"/>
</dbReference>
<evidence type="ECO:0000256" key="5">
    <source>
        <dbReference type="ARBA" id="ARBA00023002"/>
    </source>
</evidence>
<feature type="transmembrane region" description="Helical" evidence="9">
    <location>
        <begin position="63"/>
        <end position="84"/>
    </location>
</feature>
<reference evidence="10 11" key="1">
    <citation type="submission" date="2023-10" db="EMBL/GenBank/DDBJ databases">
        <title>Draft genome sequence of Xylaria bambusicola isolate GMP-LS, the root and basal stem rot pathogen of sugarcane in Indonesia.</title>
        <authorList>
            <person name="Selvaraj P."/>
            <person name="Muralishankar V."/>
            <person name="Muruganantham S."/>
            <person name="Sp S."/>
            <person name="Haryani S."/>
            <person name="Lau K.J.X."/>
            <person name="Naqvi N.I."/>
        </authorList>
    </citation>
    <scope>NUCLEOTIDE SEQUENCE [LARGE SCALE GENOMIC DNA]</scope>
    <source>
        <strain evidence="10">GMP-LS</strain>
    </source>
</reference>
<keyword evidence="3 8" id="KW-0349">Heme</keyword>
<evidence type="ECO:0008006" key="12">
    <source>
        <dbReference type="Google" id="ProtNLM"/>
    </source>
</evidence>
<dbReference type="PANTHER" id="PTHR24305">
    <property type="entry name" value="CYTOCHROME P450"/>
    <property type="match status" value="1"/>
</dbReference>
<feature type="binding site" description="axial binding residue" evidence="8">
    <location>
        <position position="483"/>
    </location>
    <ligand>
        <name>heme</name>
        <dbReference type="ChEBI" id="CHEBI:30413"/>
    </ligand>
    <ligandPart>
        <name>Fe</name>
        <dbReference type="ChEBI" id="CHEBI:18248"/>
    </ligandPart>
</feature>
<feature type="transmembrane region" description="Helical" evidence="9">
    <location>
        <begin position="33"/>
        <end position="51"/>
    </location>
</feature>
<evidence type="ECO:0000256" key="3">
    <source>
        <dbReference type="ARBA" id="ARBA00022617"/>
    </source>
</evidence>
<dbReference type="SUPFAM" id="SSF48264">
    <property type="entry name" value="Cytochrome P450"/>
    <property type="match status" value="1"/>
</dbReference>
<keyword evidence="4 8" id="KW-0479">Metal-binding</keyword>
<keyword evidence="11" id="KW-1185">Reference proteome</keyword>
<dbReference type="InterPro" id="IPR036396">
    <property type="entry name" value="Cyt_P450_sf"/>
</dbReference>
<keyword evidence="9" id="KW-0812">Transmembrane</keyword>
<dbReference type="GO" id="GO:0020037">
    <property type="term" value="F:heme binding"/>
    <property type="evidence" value="ECO:0007669"/>
    <property type="project" value="InterPro"/>
</dbReference>
<dbReference type="PRINTS" id="PR00465">
    <property type="entry name" value="EP450IV"/>
</dbReference>
<dbReference type="Proteomes" id="UP001305414">
    <property type="component" value="Unassembled WGS sequence"/>
</dbReference>
<protein>
    <recommendedName>
        <fullName evidence="12">Cytochrome P450</fullName>
    </recommendedName>
</protein>
<organism evidence="10 11">
    <name type="scientific">Xylaria bambusicola</name>
    <dbReference type="NCBI Taxonomy" id="326684"/>
    <lineage>
        <taxon>Eukaryota</taxon>
        <taxon>Fungi</taxon>
        <taxon>Dikarya</taxon>
        <taxon>Ascomycota</taxon>
        <taxon>Pezizomycotina</taxon>
        <taxon>Sordariomycetes</taxon>
        <taxon>Xylariomycetidae</taxon>
        <taxon>Xylariales</taxon>
        <taxon>Xylariaceae</taxon>
        <taxon>Xylaria</taxon>
    </lineage>
</organism>
<keyword evidence="7" id="KW-0503">Monooxygenase</keyword>
<feature type="transmembrane region" description="Helical" evidence="9">
    <location>
        <begin position="6"/>
        <end position="26"/>
    </location>
</feature>
<evidence type="ECO:0000313" key="11">
    <source>
        <dbReference type="Proteomes" id="UP001305414"/>
    </source>
</evidence>
<evidence type="ECO:0000313" key="10">
    <source>
        <dbReference type="EMBL" id="KAK5630392.1"/>
    </source>
</evidence>
<evidence type="ECO:0000256" key="2">
    <source>
        <dbReference type="ARBA" id="ARBA00010617"/>
    </source>
</evidence>
<dbReference type="GO" id="GO:0004497">
    <property type="term" value="F:monooxygenase activity"/>
    <property type="evidence" value="ECO:0007669"/>
    <property type="project" value="UniProtKB-KW"/>
</dbReference>
<keyword evidence="6 8" id="KW-0408">Iron</keyword>
<dbReference type="CDD" id="cd11061">
    <property type="entry name" value="CYP67-like"/>
    <property type="match status" value="1"/>
</dbReference>
<keyword evidence="5" id="KW-0560">Oxidoreductase</keyword>
<comment type="similarity">
    <text evidence="2">Belongs to the cytochrome P450 family.</text>
</comment>
<dbReference type="InterPro" id="IPR001128">
    <property type="entry name" value="Cyt_P450"/>
</dbReference>
<proteinExistence type="inferred from homology"/>
<dbReference type="EMBL" id="JAWHQM010000015">
    <property type="protein sequence ID" value="KAK5630392.1"/>
    <property type="molecule type" value="Genomic_DNA"/>
</dbReference>
<dbReference type="AlphaFoldDB" id="A0AAN7Z5B4"/>
<dbReference type="GO" id="GO:0005506">
    <property type="term" value="F:iron ion binding"/>
    <property type="evidence" value="ECO:0007669"/>
    <property type="project" value="InterPro"/>
</dbReference>
<evidence type="ECO:0000256" key="1">
    <source>
        <dbReference type="ARBA" id="ARBA00001971"/>
    </source>
</evidence>
<comment type="caution">
    <text evidence="10">The sequence shown here is derived from an EMBL/GenBank/DDBJ whole genome shotgun (WGS) entry which is preliminary data.</text>
</comment>
<dbReference type="Pfam" id="PF00067">
    <property type="entry name" value="p450"/>
    <property type="match status" value="1"/>
</dbReference>
<gene>
    <name evidence="10" type="ORF">RRF57_006107</name>
</gene>
<sequence>MSWAAFIHVPLGPVLLGVLSHVTVFIRGEWHMRVPVLITTYSCLITALLWIEYSISGSSKASITIVGRITGLYATGLLGSIIIYRRYLHRLRDFPGPSLAATSKLWHVWKSADGKNHLLLERLFNRYGPIIRTGPEELTIINAAIPHIIDGSKSQFRRATFYDAFLPMVAISATRNVDDHDTRRRIWNRGFSSKALAGYESLMLRYTELLASQIQNLLSEESMGTNSREVIINVTDWFAWYAFDVMGEFAFSKSFNMLRDGKWHSKIRLLVDGMNAGGTFGKVPWLVQLGKIIRPRVSLVKDWDSMLQWCRDCMDERLQWLINAYIGDGSQQAELAWLQGDAVTMIIAGSGTVSIVLTFAFYQLARDHSQQQMLYDEIKDVNIYDGLKLQECAQLTAFINETLRLYPPVPTAGNKVTPPQGVTINNTYIPGGVTIVAPKYLIHRLESSYESADQFIPERWTTLPDMVKDNRGYVPFSQGKYGCIGKQFAMTEMRLVISLLLKKFKIEFQANDNKGEALFEDLKDNFTFCTRRFTSEISVKESCLMLGGWFRRVHTFSSNIRRSYAM</sequence>
<feature type="transmembrane region" description="Helical" evidence="9">
    <location>
        <begin position="342"/>
        <end position="362"/>
    </location>
</feature>
<evidence type="ECO:0000256" key="7">
    <source>
        <dbReference type="ARBA" id="ARBA00023033"/>
    </source>
</evidence>
<dbReference type="Gene3D" id="1.10.630.10">
    <property type="entry name" value="Cytochrome P450"/>
    <property type="match status" value="1"/>
</dbReference>
<comment type="cofactor">
    <cofactor evidence="1 8">
        <name>heme</name>
        <dbReference type="ChEBI" id="CHEBI:30413"/>
    </cofactor>
</comment>
<accession>A0AAN7Z5B4</accession>
<name>A0AAN7Z5B4_9PEZI</name>
<dbReference type="GO" id="GO:0016705">
    <property type="term" value="F:oxidoreductase activity, acting on paired donors, with incorporation or reduction of molecular oxygen"/>
    <property type="evidence" value="ECO:0007669"/>
    <property type="project" value="InterPro"/>
</dbReference>
<dbReference type="PANTHER" id="PTHR24305:SF187">
    <property type="entry name" value="P450, PUTATIVE (EUROFUNG)-RELATED"/>
    <property type="match status" value="1"/>
</dbReference>
<evidence type="ECO:0000256" key="9">
    <source>
        <dbReference type="SAM" id="Phobius"/>
    </source>
</evidence>